<keyword evidence="2 5" id="KW-0689">Ribosomal protein</keyword>
<accession>A0A8T1ZST9</accession>
<dbReference type="PANTHER" id="PTHR45987:SF1">
    <property type="entry name" value="50S RIBOSOMAL PROTEIN L7_L12-RELATED"/>
    <property type="match status" value="1"/>
</dbReference>
<dbReference type="OrthoDB" id="250175at2759"/>
<organism evidence="5 6">
    <name type="scientific">Arabidopsis suecica</name>
    <name type="common">Swedish thale-cress</name>
    <name type="synonym">Cardaminopsis suecica</name>
    <dbReference type="NCBI Taxonomy" id="45249"/>
    <lineage>
        <taxon>Eukaryota</taxon>
        <taxon>Viridiplantae</taxon>
        <taxon>Streptophyta</taxon>
        <taxon>Embryophyta</taxon>
        <taxon>Tracheophyta</taxon>
        <taxon>Spermatophyta</taxon>
        <taxon>Magnoliopsida</taxon>
        <taxon>eudicotyledons</taxon>
        <taxon>Gunneridae</taxon>
        <taxon>Pentapetalae</taxon>
        <taxon>rosids</taxon>
        <taxon>malvids</taxon>
        <taxon>Brassicales</taxon>
        <taxon>Brassicaceae</taxon>
        <taxon>Camelineae</taxon>
        <taxon>Arabidopsis</taxon>
    </lineage>
</organism>
<reference evidence="5 6" key="1">
    <citation type="submission" date="2020-12" db="EMBL/GenBank/DDBJ databases">
        <title>Concerted genomic and epigenomic changes stabilize Arabidopsis allopolyploids.</title>
        <authorList>
            <person name="Chen Z."/>
        </authorList>
    </citation>
    <scope>NUCLEOTIDE SEQUENCE [LARGE SCALE GENOMIC DNA]</scope>
    <source>
        <strain evidence="5">As9502</strain>
        <tissue evidence="5">Leaf</tissue>
    </source>
</reference>
<comment type="caution">
    <text evidence="5">The sequence shown here is derived from an EMBL/GenBank/DDBJ whole genome shotgun (WGS) entry which is preliminary data.</text>
</comment>
<dbReference type="Pfam" id="PF00542">
    <property type="entry name" value="Ribosomal_L12"/>
    <property type="match status" value="2"/>
</dbReference>
<keyword evidence="3" id="KW-0687">Ribonucleoprotein</keyword>
<protein>
    <submittedName>
        <fullName evidence="5">Ribosomal protein L7/L12 C-terminal/adaptor protein ClpS-like</fullName>
    </submittedName>
</protein>
<evidence type="ECO:0000256" key="3">
    <source>
        <dbReference type="ARBA" id="ARBA00023274"/>
    </source>
</evidence>
<dbReference type="AlphaFoldDB" id="A0A8T1ZST9"/>
<keyword evidence="6" id="KW-1185">Reference proteome</keyword>
<comment type="similarity">
    <text evidence="1">Belongs to the bacterial ribosomal protein bL12 family.</text>
</comment>
<dbReference type="InterPro" id="IPR013823">
    <property type="entry name" value="Ribosomal_bL12_C"/>
</dbReference>
<evidence type="ECO:0000256" key="2">
    <source>
        <dbReference type="ARBA" id="ARBA00022980"/>
    </source>
</evidence>
<dbReference type="GO" id="GO:0006412">
    <property type="term" value="P:translation"/>
    <property type="evidence" value="ECO:0007669"/>
    <property type="project" value="InterPro"/>
</dbReference>
<evidence type="ECO:0000256" key="1">
    <source>
        <dbReference type="ARBA" id="ARBA00007197"/>
    </source>
</evidence>
<dbReference type="FunFam" id="3.30.1390.10:FF:000001">
    <property type="entry name" value="50S ribosomal protein L7/L12"/>
    <property type="match status" value="2"/>
</dbReference>
<sequence>MRVLRDGQSGGGANEGAKAEKTVFEVKLESFEACAKIKIITEVRRITGVGLKDAKELVEKAPTVVKTGVSKEEGEDIVAKLKALGAKAVLVLVEKAFGANEGAKVEKTVFEVTLESFDPCAKIRTIKEVRIFTGVGLKEAKELVEKAPTVLKTGVSKEEGEEFVEKLKAVGAKAVLESLTVSEFPCLFWYSLFHLAY</sequence>
<dbReference type="PANTHER" id="PTHR45987">
    <property type="entry name" value="39S RIBOSOMAL PROTEIN L12"/>
    <property type="match status" value="1"/>
</dbReference>
<feature type="domain" description="Large ribosomal subunit protein bL12 C-terminal" evidence="4">
    <location>
        <begin position="110"/>
        <end position="176"/>
    </location>
</feature>
<dbReference type="InterPro" id="IPR000206">
    <property type="entry name" value="Ribosomal_bL12"/>
</dbReference>
<dbReference type="GO" id="GO:0003729">
    <property type="term" value="F:mRNA binding"/>
    <property type="evidence" value="ECO:0007669"/>
    <property type="project" value="TreeGrafter"/>
</dbReference>
<evidence type="ECO:0000313" key="5">
    <source>
        <dbReference type="EMBL" id="KAG7563385.1"/>
    </source>
</evidence>
<dbReference type="GO" id="GO:0003735">
    <property type="term" value="F:structural constituent of ribosome"/>
    <property type="evidence" value="ECO:0007669"/>
    <property type="project" value="InterPro"/>
</dbReference>
<dbReference type="Proteomes" id="UP000694251">
    <property type="component" value="Chromosome 10"/>
</dbReference>
<proteinExistence type="inferred from homology"/>
<dbReference type="GO" id="GO:1990904">
    <property type="term" value="C:ribonucleoprotein complex"/>
    <property type="evidence" value="ECO:0007669"/>
    <property type="project" value="UniProtKB-KW"/>
</dbReference>
<name>A0A8T1ZST9_ARASU</name>
<evidence type="ECO:0000259" key="4">
    <source>
        <dbReference type="Pfam" id="PF00542"/>
    </source>
</evidence>
<dbReference type="EMBL" id="JAEFBJ010000010">
    <property type="protein sequence ID" value="KAG7563385.1"/>
    <property type="molecule type" value="Genomic_DNA"/>
</dbReference>
<dbReference type="GO" id="GO:0005739">
    <property type="term" value="C:mitochondrion"/>
    <property type="evidence" value="ECO:0007669"/>
    <property type="project" value="TreeGrafter"/>
</dbReference>
<feature type="domain" description="Large ribosomal subunit protein bL12 C-terminal" evidence="4">
    <location>
        <begin position="24"/>
        <end position="88"/>
    </location>
</feature>
<dbReference type="GO" id="GO:0005840">
    <property type="term" value="C:ribosome"/>
    <property type="evidence" value="ECO:0007669"/>
    <property type="project" value="UniProtKB-KW"/>
</dbReference>
<dbReference type="CDD" id="cd00387">
    <property type="entry name" value="Ribosomal_L7_L12"/>
    <property type="match status" value="2"/>
</dbReference>
<evidence type="ECO:0000313" key="6">
    <source>
        <dbReference type="Proteomes" id="UP000694251"/>
    </source>
</evidence>
<gene>
    <name evidence="5" type="ORF">ISN44_As10g001950</name>
</gene>